<keyword evidence="2" id="KW-0238">DNA-binding</keyword>
<dbReference type="Pfam" id="PF13411">
    <property type="entry name" value="MerR_1"/>
    <property type="match status" value="1"/>
</dbReference>
<keyword evidence="1" id="KW-0805">Transcription regulation</keyword>
<dbReference type="Proteomes" id="UP000051061">
    <property type="component" value="Unassembled WGS sequence"/>
</dbReference>
<dbReference type="PROSITE" id="PS50937">
    <property type="entry name" value="HTH_MERR_2"/>
    <property type="match status" value="1"/>
</dbReference>
<dbReference type="Gene3D" id="3.40.50.280">
    <property type="entry name" value="Cobalamin-binding domain"/>
    <property type="match status" value="1"/>
</dbReference>
<dbReference type="InterPro" id="IPR000551">
    <property type="entry name" value="MerR-type_HTH_dom"/>
</dbReference>
<evidence type="ECO:0000313" key="6">
    <source>
        <dbReference type="Proteomes" id="UP000051061"/>
    </source>
</evidence>
<dbReference type="GO" id="GO:0046872">
    <property type="term" value="F:metal ion binding"/>
    <property type="evidence" value="ECO:0007669"/>
    <property type="project" value="InterPro"/>
</dbReference>
<dbReference type="Gene3D" id="1.10.1660.10">
    <property type="match status" value="1"/>
</dbReference>
<sequence>MTFKEGNYNIKAVSKKLGIRPGTLRAWERRYHVVAPFRNESGHRLYSEEHVLKLQTLIERVNEGFTIKQAVESLERNGTDLDHASEGHYYIVKIAREIADALISFDEDRAQAVLNQAYSIYSVDRVTIDLFMQVEKLIVEMDKQPSMTPIHKQYMLQILGAKVKNVMLSIPKNNQMPKALLFSYESDSYSMLLRVFSFYLKRKGMDVICLDAGIPVEDVELVMEQIQPELIIVSSMKSVHFEQAVKYVRYITEKSSIKKSGMIGEAFNGLTDEQKKEYAHLFVGKSRADWELWLEHMN</sequence>
<dbReference type="AlphaFoldDB" id="A0A9D5HZ33"/>
<dbReference type="SMART" id="SM00422">
    <property type="entry name" value="HTH_MERR"/>
    <property type="match status" value="1"/>
</dbReference>
<keyword evidence="6" id="KW-1185">Reference proteome</keyword>
<dbReference type="GO" id="GO:0031419">
    <property type="term" value="F:cobalamin binding"/>
    <property type="evidence" value="ECO:0007669"/>
    <property type="project" value="InterPro"/>
</dbReference>
<evidence type="ECO:0000256" key="3">
    <source>
        <dbReference type="ARBA" id="ARBA00023163"/>
    </source>
</evidence>
<proteinExistence type="predicted"/>
<name>A0A9D5HZ33_9BACI</name>
<evidence type="ECO:0000256" key="1">
    <source>
        <dbReference type="ARBA" id="ARBA00023015"/>
    </source>
</evidence>
<accession>A0A9D5HZ33</accession>
<dbReference type="InterPro" id="IPR009061">
    <property type="entry name" value="DNA-bd_dom_put_sf"/>
</dbReference>
<dbReference type="EMBL" id="LJJD01000040">
    <property type="protein sequence ID" value="KQL51804.1"/>
    <property type="molecule type" value="Genomic_DNA"/>
</dbReference>
<organism evidence="5 6">
    <name type="scientific">Alkalicoccobacillus plakortidis</name>
    <dbReference type="NCBI Taxonomy" id="444060"/>
    <lineage>
        <taxon>Bacteria</taxon>
        <taxon>Bacillati</taxon>
        <taxon>Bacillota</taxon>
        <taxon>Bacilli</taxon>
        <taxon>Bacillales</taxon>
        <taxon>Bacillaceae</taxon>
        <taxon>Alkalicoccobacillus</taxon>
    </lineage>
</organism>
<evidence type="ECO:0000259" key="4">
    <source>
        <dbReference type="PROSITE" id="PS50937"/>
    </source>
</evidence>
<evidence type="ECO:0000313" key="5">
    <source>
        <dbReference type="EMBL" id="KQL51804.1"/>
    </source>
</evidence>
<dbReference type="SUPFAM" id="SSF52242">
    <property type="entry name" value="Cobalamin (vitamin B12)-binding domain"/>
    <property type="match status" value="1"/>
</dbReference>
<reference evidence="5 6" key="1">
    <citation type="submission" date="2015-09" db="EMBL/GenBank/DDBJ databases">
        <title>Genome sequencing project for genomic taxonomy and phylogenomics of Bacillus-like bacteria.</title>
        <authorList>
            <person name="Liu B."/>
            <person name="Wang J."/>
            <person name="Zhu Y."/>
            <person name="Liu G."/>
            <person name="Chen Q."/>
            <person name="Chen Z."/>
            <person name="Lan J."/>
            <person name="Che J."/>
            <person name="Ge C."/>
            <person name="Shi H."/>
            <person name="Pan Z."/>
            <person name="Liu X."/>
        </authorList>
    </citation>
    <scope>NUCLEOTIDE SEQUENCE [LARGE SCALE GENOMIC DNA]</scope>
    <source>
        <strain evidence="5 6">DSM 19153</strain>
    </source>
</reference>
<keyword evidence="3" id="KW-0804">Transcription</keyword>
<dbReference type="SUPFAM" id="SSF46955">
    <property type="entry name" value="Putative DNA-binding domain"/>
    <property type="match status" value="1"/>
</dbReference>
<gene>
    <name evidence="5" type="ORF">AN965_18765</name>
</gene>
<dbReference type="CDD" id="cd01104">
    <property type="entry name" value="HTH_MlrA-CarA"/>
    <property type="match status" value="1"/>
</dbReference>
<dbReference type="InterPro" id="IPR047057">
    <property type="entry name" value="MerR_fam"/>
</dbReference>
<protein>
    <recommendedName>
        <fullName evidence="4">HTH merR-type domain-containing protein</fullName>
    </recommendedName>
</protein>
<dbReference type="GO" id="GO:0003677">
    <property type="term" value="F:DNA binding"/>
    <property type="evidence" value="ECO:0007669"/>
    <property type="project" value="UniProtKB-KW"/>
</dbReference>
<evidence type="ECO:0000256" key="2">
    <source>
        <dbReference type="ARBA" id="ARBA00023125"/>
    </source>
</evidence>
<dbReference type="InterPro" id="IPR036724">
    <property type="entry name" value="Cobalamin-bd_sf"/>
</dbReference>
<dbReference type="PANTHER" id="PTHR30204:SF67">
    <property type="entry name" value="HTH-TYPE TRANSCRIPTIONAL REGULATOR MLRA-RELATED"/>
    <property type="match status" value="1"/>
</dbReference>
<comment type="caution">
    <text evidence="5">The sequence shown here is derived from an EMBL/GenBank/DDBJ whole genome shotgun (WGS) entry which is preliminary data.</text>
</comment>
<dbReference type="GO" id="GO:0003700">
    <property type="term" value="F:DNA-binding transcription factor activity"/>
    <property type="evidence" value="ECO:0007669"/>
    <property type="project" value="InterPro"/>
</dbReference>
<dbReference type="PANTHER" id="PTHR30204">
    <property type="entry name" value="REDOX-CYCLING DRUG-SENSING TRANSCRIPTIONAL ACTIVATOR SOXR"/>
    <property type="match status" value="1"/>
</dbReference>
<feature type="domain" description="HTH merR-type" evidence="4">
    <location>
        <begin position="7"/>
        <end position="76"/>
    </location>
</feature>